<organism evidence="2 3">
    <name type="scientific">candidate division WWE3 bacterium RBG_19FT_COMBO_34_6</name>
    <dbReference type="NCBI Taxonomy" id="1802612"/>
    <lineage>
        <taxon>Bacteria</taxon>
        <taxon>Katanobacteria</taxon>
    </lineage>
</organism>
<evidence type="ECO:0000256" key="1">
    <source>
        <dbReference type="SAM" id="Phobius"/>
    </source>
</evidence>
<dbReference type="Proteomes" id="UP000178615">
    <property type="component" value="Unassembled WGS sequence"/>
</dbReference>
<proteinExistence type="predicted"/>
<feature type="transmembrane region" description="Helical" evidence="1">
    <location>
        <begin position="195"/>
        <end position="213"/>
    </location>
</feature>
<keyword evidence="1" id="KW-0472">Membrane</keyword>
<evidence type="ECO:0000313" key="3">
    <source>
        <dbReference type="Proteomes" id="UP000178615"/>
    </source>
</evidence>
<feature type="transmembrane region" description="Helical" evidence="1">
    <location>
        <begin position="168"/>
        <end position="189"/>
    </location>
</feature>
<feature type="transmembrane region" description="Helical" evidence="1">
    <location>
        <begin position="74"/>
        <end position="96"/>
    </location>
</feature>
<feature type="transmembrane region" description="Helical" evidence="1">
    <location>
        <begin position="133"/>
        <end position="156"/>
    </location>
</feature>
<comment type="caution">
    <text evidence="2">The sequence shown here is derived from an EMBL/GenBank/DDBJ whole genome shotgun (WGS) entry which is preliminary data.</text>
</comment>
<dbReference type="AlphaFoldDB" id="A0A1F4UJK5"/>
<accession>A0A1F4UJK5</accession>
<sequence length="233" mass="26695">MLYAKKLTHISDAVTDVNLPVFSEKYVKDINDFKKVFESNFNKIFVLIIFSAMSAIFWAKDIIYVLIGSNKYDLAIPLLAPMVFTFVFYSIINILESSIAIPAKLVKDIILGFLLMLGVTIGTYLAGKTLAPPLYIMSYSMLAGTIMGFFYLVFILQKRLNFKFINHSHFLILIQGLVISYGGYLENIWVKGSLYILYCLLFVWGVFVSEFISKKQVKYLVSKSFEKVRLFIK</sequence>
<feature type="transmembrane region" description="Helical" evidence="1">
    <location>
        <begin position="44"/>
        <end position="68"/>
    </location>
</feature>
<keyword evidence="1" id="KW-1133">Transmembrane helix</keyword>
<evidence type="ECO:0008006" key="4">
    <source>
        <dbReference type="Google" id="ProtNLM"/>
    </source>
</evidence>
<feature type="transmembrane region" description="Helical" evidence="1">
    <location>
        <begin position="108"/>
        <end position="127"/>
    </location>
</feature>
<name>A0A1F4UJK5_UNCKA</name>
<reference evidence="2 3" key="1">
    <citation type="journal article" date="2016" name="Nat. Commun.">
        <title>Thousands of microbial genomes shed light on interconnected biogeochemical processes in an aquifer system.</title>
        <authorList>
            <person name="Anantharaman K."/>
            <person name="Brown C.T."/>
            <person name="Hug L.A."/>
            <person name="Sharon I."/>
            <person name="Castelle C.J."/>
            <person name="Probst A.J."/>
            <person name="Thomas B.C."/>
            <person name="Singh A."/>
            <person name="Wilkins M.J."/>
            <person name="Karaoz U."/>
            <person name="Brodie E.L."/>
            <person name="Williams K.H."/>
            <person name="Hubbard S.S."/>
            <person name="Banfield J.F."/>
        </authorList>
    </citation>
    <scope>NUCLEOTIDE SEQUENCE [LARGE SCALE GENOMIC DNA]</scope>
</reference>
<protein>
    <recommendedName>
        <fullName evidence="4">Polysaccharide biosynthesis protein C-terminal domain-containing protein</fullName>
    </recommendedName>
</protein>
<dbReference type="EMBL" id="MEUV01000052">
    <property type="protein sequence ID" value="OGC45099.1"/>
    <property type="molecule type" value="Genomic_DNA"/>
</dbReference>
<evidence type="ECO:0000313" key="2">
    <source>
        <dbReference type="EMBL" id="OGC45099.1"/>
    </source>
</evidence>
<keyword evidence="1" id="KW-0812">Transmembrane</keyword>
<gene>
    <name evidence="2" type="ORF">A2V49_02225</name>
</gene>